<dbReference type="SUPFAM" id="SSF52242">
    <property type="entry name" value="Cobalamin (vitamin B12)-binding domain"/>
    <property type="match status" value="1"/>
</dbReference>
<keyword evidence="6" id="KW-1185">Reference proteome</keyword>
<dbReference type="EMBL" id="JAUQTB010000002">
    <property type="protein sequence ID" value="MDO7905917.1"/>
    <property type="molecule type" value="Genomic_DNA"/>
</dbReference>
<proteinExistence type="inferred from homology"/>
<dbReference type="PROSITE" id="PS51332">
    <property type="entry name" value="B12_BINDING"/>
    <property type="match status" value="1"/>
</dbReference>
<sequence>MSVQYSTVGELLLRKAEDLALDITERQYERQPDLMERFGQTGWEKTKQDTLYTLNYLAESVLVNSPGLFTHYVSWLKDLLRQYRVTQEDLRINFELMREALCAHFDDPNHDIVLDYMDMGLHQIMVDHDGFPSYINESNPLRVDALNYLNLLLEGDRSGAFMIVDHLLDQGTPIKQVYQYIFQMTQYEIGRLWQQGRINVAQEHYCTAATQAIISRLYPRWMAAGGTGYRLVAACVGKEQHEIGLRMLTDIFELEGWDTYYLGANVPDSSLVTTVAQHQPDVVAISATMTFHIHLVKELISKLRAYPATSHVKILVGGFPFSIDPHLWKEVGADGSAAGPDEAVRVAELLLDPEFA</sequence>
<dbReference type="Gene3D" id="1.10.490.20">
    <property type="entry name" value="Phycocyanins"/>
    <property type="match status" value="1"/>
</dbReference>
<evidence type="ECO:0000259" key="4">
    <source>
        <dbReference type="PROSITE" id="PS51332"/>
    </source>
</evidence>
<evidence type="ECO:0000256" key="2">
    <source>
        <dbReference type="ARBA" id="ARBA00022991"/>
    </source>
</evidence>
<dbReference type="InterPro" id="IPR036724">
    <property type="entry name" value="Cobalamin-bd_sf"/>
</dbReference>
<dbReference type="CDD" id="cd02065">
    <property type="entry name" value="B12-binding_like"/>
    <property type="match status" value="1"/>
</dbReference>
<dbReference type="Gene3D" id="3.40.50.280">
    <property type="entry name" value="Cobalamin-binding domain"/>
    <property type="match status" value="1"/>
</dbReference>
<dbReference type="InterPro" id="IPR006158">
    <property type="entry name" value="Cobalamin-bd"/>
</dbReference>
<organism evidence="5 6">
    <name type="scientific">Paenibacillus lacisoli</name>
    <dbReference type="NCBI Taxonomy" id="3064525"/>
    <lineage>
        <taxon>Bacteria</taxon>
        <taxon>Bacillati</taxon>
        <taxon>Bacillota</taxon>
        <taxon>Bacilli</taxon>
        <taxon>Bacillales</taxon>
        <taxon>Paenibacillaceae</taxon>
        <taxon>Paenibacillus</taxon>
    </lineage>
</organism>
<keyword evidence="3" id="KW-0089">Bile pigment</keyword>
<name>A0ABT9C9K9_9BACL</name>
<dbReference type="SUPFAM" id="SSF46458">
    <property type="entry name" value="Globin-like"/>
    <property type="match status" value="1"/>
</dbReference>
<dbReference type="Gene3D" id="1.10.1240.10">
    <property type="entry name" value="Methionine synthase domain"/>
    <property type="match status" value="1"/>
</dbReference>
<dbReference type="Proteomes" id="UP001240171">
    <property type="component" value="Unassembled WGS sequence"/>
</dbReference>
<dbReference type="Pfam" id="PF02607">
    <property type="entry name" value="B12-binding_2"/>
    <property type="match status" value="1"/>
</dbReference>
<dbReference type="InterPro" id="IPR009050">
    <property type="entry name" value="Globin-like_sf"/>
</dbReference>
<evidence type="ECO:0000313" key="5">
    <source>
        <dbReference type="EMBL" id="MDO7905917.1"/>
    </source>
</evidence>
<dbReference type="RefSeq" id="WP_305023108.1">
    <property type="nucleotide sequence ID" value="NZ_JAUQTB010000002.1"/>
</dbReference>
<evidence type="ECO:0000256" key="3">
    <source>
        <dbReference type="ARBA" id="ARBA00023307"/>
    </source>
</evidence>
<dbReference type="Pfam" id="PF02310">
    <property type="entry name" value="B12-binding"/>
    <property type="match status" value="1"/>
</dbReference>
<protein>
    <submittedName>
        <fullName evidence="5">Cobalamin-dependent protein</fullName>
    </submittedName>
</protein>
<dbReference type="InterPro" id="IPR038719">
    <property type="entry name" value="Phycobilisome_asu/bsu_sf"/>
</dbReference>
<keyword evidence="2" id="KW-0157">Chromophore</keyword>
<evidence type="ECO:0000256" key="1">
    <source>
        <dbReference type="ARBA" id="ARBA00008182"/>
    </source>
</evidence>
<dbReference type="InterPro" id="IPR003759">
    <property type="entry name" value="Cbl-bd_cap"/>
</dbReference>
<accession>A0ABT9C9K9</accession>
<reference evidence="5 6" key="1">
    <citation type="submission" date="2023-07" db="EMBL/GenBank/DDBJ databases">
        <title>Paenibacillus sp. JX-17 nov. isolated from soil.</title>
        <authorList>
            <person name="Wan Y."/>
            <person name="Liu B."/>
        </authorList>
    </citation>
    <scope>NUCLEOTIDE SEQUENCE [LARGE SCALE GENOMIC DNA]</scope>
    <source>
        <strain evidence="5 6">JX-17</strain>
    </source>
</reference>
<comment type="similarity">
    <text evidence="1">Belongs to the phycobiliprotein family.</text>
</comment>
<feature type="domain" description="B12-binding" evidence="4">
    <location>
        <begin position="228"/>
        <end position="356"/>
    </location>
</feature>
<comment type="caution">
    <text evidence="5">The sequence shown here is derived from an EMBL/GenBank/DDBJ whole genome shotgun (WGS) entry which is preliminary data.</text>
</comment>
<evidence type="ECO:0000313" key="6">
    <source>
        <dbReference type="Proteomes" id="UP001240171"/>
    </source>
</evidence>
<dbReference type="InterPro" id="IPR036594">
    <property type="entry name" value="Meth_synthase_dom"/>
</dbReference>
<gene>
    <name evidence="5" type="ORF">Q5741_05730</name>
</gene>